<name>A0A323VUY0_9ACTN</name>
<evidence type="ECO:0000256" key="2">
    <source>
        <dbReference type="ARBA" id="ARBA00022692"/>
    </source>
</evidence>
<evidence type="ECO:0000256" key="3">
    <source>
        <dbReference type="ARBA" id="ARBA00022989"/>
    </source>
</evidence>
<feature type="transmembrane region" description="Helical" evidence="6">
    <location>
        <begin position="45"/>
        <end position="67"/>
    </location>
</feature>
<dbReference type="EMBL" id="JACIBU010000001">
    <property type="protein sequence ID" value="MBB3676440.1"/>
    <property type="molecule type" value="Genomic_DNA"/>
</dbReference>
<dbReference type="AlphaFoldDB" id="A0A323VUY0"/>
<keyword evidence="2 6" id="KW-0812">Transmembrane</keyword>
<keyword evidence="4 6" id="KW-0472">Membrane</keyword>
<dbReference type="PANTHER" id="PTHR30520:SF2">
    <property type="entry name" value="INNER MEMBRANE PROTEIN YFDC"/>
    <property type="match status" value="1"/>
</dbReference>
<evidence type="ECO:0000256" key="5">
    <source>
        <dbReference type="SAM" id="MobiDB-lite"/>
    </source>
</evidence>
<accession>A0A323VUY0</accession>
<feature type="transmembrane region" description="Helical" evidence="6">
    <location>
        <begin position="163"/>
        <end position="181"/>
    </location>
</feature>
<comment type="subcellular location">
    <subcellularLocation>
        <location evidence="1">Membrane</location>
        <topology evidence="1">Multi-pass membrane protein</topology>
    </subcellularLocation>
</comment>
<evidence type="ECO:0000313" key="10">
    <source>
        <dbReference type="Proteomes" id="UP000580718"/>
    </source>
</evidence>
<evidence type="ECO:0000256" key="4">
    <source>
        <dbReference type="ARBA" id="ARBA00023136"/>
    </source>
</evidence>
<dbReference type="InterPro" id="IPR000292">
    <property type="entry name" value="For/NO2_transpt"/>
</dbReference>
<evidence type="ECO:0000256" key="6">
    <source>
        <dbReference type="SAM" id="Phobius"/>
    </source>
</evidence>
<dbReference type="PANTHER" id="PTHR30520">
    <property type="entry name" value="FORMATE TRANSPORTER-RELATED"/>
    <property type="match status" value="1"/>
</dbReference>
<evidence type="ECO:0000313" key="8">
    <source>
        <dbReference type="EMBL" id="PZA22648.1"/>
    </source>
</evidence>
<evidence type="ECO:0000256" key="1">
    <source>
        <dbReference type="ARBA" id="ARBA00004141"/>
    </source>
</evidence>
<gene>
    <name evidence="8" type="ORF">DMO24_03820</name>
    <name evidence="7" type="ORF">FHX36_002175</name>
</gene>
<comment type="caution">
    <text evidence="8">The sequence shown here is derived from an EMBL/GenBank/DDBJ whole genome shotgun (WGS) entry which is preliminary data.</text>
</comment>
<feature type="transmembrane region" description="Helical" evidence="6">
    <location>
        <begin position="233"/>
        <end position="258"/>
    </location>
</feature>
<feature type="region of interest" description="Disordered" evidence="5">
    <location>
        <begin position="1"/>
        <end position="20"/>
    </location>
</feature>
<feature type="transmembrane region" description="Helical" evidence="6">
    <location>
        <begin position="193"/>
        <end position="213"/>
    </location>
</feature>
<protein>
    <submittedName>
        <fullName evidence="7">Formate/nitrite transporter FocA (FNT family)</fullName>
    </submittedName>
    <submittedName>
        <fullName evidence="8">Formate/nitrite transporter family protein</fullName>
    </submittedName>
</protein>
<sequence>MAQGQDTARQELGDSEGPTEDQLQEAFDTIVSEGAQRLHRTWREVLTTGLAGGLEIGIGVVVLFAVYAETGSHLLAGLAFGVGFVALLLARSELFTEGFLVPVTAVVAGRASVGQLGKLWSGTLVGNLIGGWALMWLVVHALPDLRATAVESATAFVTAPLDLESAALAFLAGIAITLMTRMQHGTTSDGAKIVAAFAGALVLAGLQLFHSILDSLVIFAALHAGAPFGYGDWLAWFWYTTLLNMAGGLLVVTLLRLVRSKDMIQRERAAAGADD</sequence>
<proteinExistence type="predicted"/>
<keyword evidence="9" id="KW-1185">Reference proteome</keyword>
<feature type="transmembrane region" description="Helical" evidence="6">
    <location>
        <begin position="73"/>
        <end position="90"/>
    </location>
</feature>
<evidence type="ECO:0000313" key="7">
    <source>
        <dbReference type="EMBL" id="MBB3676440.1"/>
    </source>
</evidence>
<dbReference type="RefSeq" id="WP_110551021.1">
    <property type="nucleotide sequence ID" value="NZ_JACIBU010000001.1"/>
</dbReference>
<evidence type="ECO:0000313" key="9">
    <source>
        <dbReference type="Proteomes" id="UP000247602"/>
    </source>
</evidence>
<dbReference type="OrthoDB" id="3374311at2"/>
<dbReference type="Pfam" id="PF01226">
    <property type="entry name" value="Form_Nir_trans"/>
    <property type="match status" value="1"/>
</dbReference>
<reference evidence="8 9" key="1">
    <citation type="submission" date="2018-06" db="EMBL/GenBank/DDBJ databases">
        <title>Draft genome sequence of Modestobacter versicolor CP153-2.</title>
        <authorList>
            <person name="Gundlapally S.R."/>
        </authorList>
    </citation>
    <scope>NUCLEOTIDE SEQUENCE [LARGE SCALE GENOMIC DNA]</scope>
    <source>
        <strain evidence="8 9">CP153-2</strain>
    </source>
</reference>
<organism evidence="8 9">
    <name type="scientific">Modestobacter versicolor</name>
    <dbReference type="NCBI Taxonomy" id="429133"/>
    <lineage>
        <taxon>Bacteria</taxon>
        <taxon>Bacillati</taxon>
        <taxon>Actinomycetota</taxon>
        <taxon>Actinomycetes</taxon>
        <taxon>Geodermatophilales</taxon>
        <taxon>Geodermatophilaceae</taxon>
        <taxon>Modestobacter</taxon>
    </lineage>
</organism>
<dbReference type="GO" id="GO:0005886">
    <property type="term" value="C:plasma membrane"/>
    <property type="evidence" value="ECO:0007669"/>
    <property type="project" value="TreeGrafter"/>
</dbReference>
<dbReference type="Gene3D" id="1.20.1080.10">
    <property type="entry name" value="Glycerol uptake facilitator protein"/>
    <property type="match status" value="1"/>
</dbReference>
<keyword evidence="3 6" id="KW-1133">Transmembrane helix</keyword>
<reference evidence="7 10" key="2">
    <citation type="submission" date="2020-08" db="EMBL/GenBank/DDBJ databases">
        <title>Sequencing the genomes of 1000 actinobacteria strains.</title>
        <authorList>
            <person name="Klenk H.-P."/>
        </authorList>
    </citation>
    <scope>NUCLEOTIDE SEQUENCE [LARGE SCALE GENOMIC DNA]</scope>
    <source>
        <strain evidence="7 10">DSM 16678</strain>
    </source>
</reference>
<dbReference type="Proteomes" id="UP000247602">
    <property type="component" value="Unassembled WGS sequence"/>
</dbReference>
<dbReference type="GO" id="GO:0015499">
    <property type="term" value="F:formate transmembrane transporter activity"/>
    <property type="evidence" value="ECO:0007669"/>
    <property type="project" value="TreeGrafter"/>
</dbReference>
<dbReference type="EMBL" id="QKNV01000023">
    <property type="protein sequence ID" value="PZA22648.1"/>
    <property type="molecule type" value="Genomic_DNA"/>
</dbReference>
<feature type="transmembrane region" description="Helical" evidence="6">
    <location>
        <begin position="119"/>
        <end position="143"/>
    </location>
</feature>
<dbReference type="Proteomes" id="UP000580718">
    <property type="component" value="Unassembled WGS sequence"/>
</dbReference>
<dbReference type="InterPro" id="IPR023271">
    <property type="entry name" value="Aquaporin-like"/>
</dbReference>